<comment type="catalytic activity">
    <reaction evidence="10">
        <text>L-seryl-[protein] + ATP = O-phospho-L-seryl-[protein] + ADP + H(+)</text>
        <dbReference type="Rhea" id="RHEA:17989"/>
        <dbReference type="Rhea" id="RHEA-COMP:9863"/>
        <dbReference type="Rhea" id="RHEA-COMP:11604"/>
        <dbReference type="ChEBI" id="CHEBI:15378"/>
        <dbReference type="ChEBI" id="CHEBI:29999"/>
        <dbReference type="ChEBI" id="CHEBI:30616"/>
        <dbReference type="ChEBI" id="CHEBI:83421"/>
        <dbReference type="ChEBI" id="CHEBI:456216"/>
        <dbReference type="EC" id="2.7.11.1"/>
    </reaction>
    <physiologicalReaction direction="left-to-right" evidence="10">
        <dbReference type="Rhea" id="RHEA:17990"/>
    </physiologicalReaction>
</comment>
<evidence type="ECO:0000256" key="5">
    <source>
        <dbReference type="ARBA" id="ARBA00022777"/>
    </source>
</evidence>
<dbReference type="SMART" id="SM00220">
    <property type="entry name" value="S_TKc"/>
    <property type="match status" value="1"/>
</dbReference>
<feature type="binding site" evidence="11">
    <location>
        <position position="182"/>
    </location>
    <ligand>
        <name>ATP</name>
        <dbReference type="ChEBI" id="CHEBI:30616"/>
    </ligand>
</feature>
<evidence type="ECO:0000256" key="11">
    <source>
        <dbReference type="PROSITE-ProRule" id="PRU10141"/>
    </source>
</evidence>
<dbReference type="GO" id="GO:0004694">
    <property type="term" value="F:eukaryotic translation initiation factor 2alpha kinase activity"/>
    <property type="evidence" value="ECO:0007669"/>
    <property type="project" value="TreeGrafter"/>
</dbReference>
<dbReference type="GO" id="GO:0005737">
    <property type="term" value="C:cytoplasm"/>
    <property type="evidence" value="ECO:0007669"/>
    <property type="project" value="TreeGrafter"/>
</dbReference>
<dbReference type="GO" id="GO:0017148">
    <property type="term" value="P:negative regulation of translation"/>
    <property type="evidence" value="ECO:0007669"/>
    <property type="project" value="UniProtKB-KW"/>
</dbReference>
<evidence type="ECO:0000256" key="4">
    <source>
        <dbReference type="ARBA" id="ARBA00022741"/>
    </source>
</evidence>
<dbReference type="Gene3D" id="1.10.510.10">
    <property type="entry name" value="Transferase(Phosphotransferase) domain 1"/>
    <property type="match status" value="1"/>
</dbReference>
<dbReference type="Pfam" id="PF00069">
    <property type="entry name" value="Pkinase"/>
    <property type="match status" value="1"/>
</dbReference>
<feature type="region of interest" description="Disordered" evidence="12">
    <location>
        <begin position="1"/>
        <end position="69"/>
    </location>
</feature>
<dbReference type="InterPro" id="IPR017441">
    <property type="entry name" value="Protein_kinase_ATP_BS"/>
</dbReference>
<keyword evidence="6 11" id="KW-0067">ATP-binding</keyword>
<evidence type="ECO:0000256" key="12">
    <source>
        <dbReference type="SAM" id="MobiDB-lite"/>
    </source>
</evidence>
<evidence type="ECO:0000313" key="14">
    <source>
        <dbReference type="EMBL" id="KAG2377756.1"/>
    </source>
</evidence>
<comment type="catalytic activity">
    <reaction evidence="9">
        <text>L-threonyl-[protein] + ATP = O-phospho-L-threonyl-[protein] + ADP + H(+)</text>
        <dbReference type="Rhea" id="RHEA:46608"/>
        <dbReference type="Rhea" id="RHEA-COMP:11060"/>
        <dbReference type="Rhea" id="RHEA-COMP:11605"/>
        <dbReference type="ChEBI" id="CHEBI:15378"/>
        <dbReference type="ChEBI" id="CHEBI:30013"/>
        <dbReference type="ChEBI" id="CHEBI:30616"/>
        <dbReference type="ChEBI" id="CHEBI:61977"/>
        <dbReference type="ChEBI" id="CHEBI:456216"/>
        <dbReference type="EC" id="2.7.11.1"/>
    </reaction>
    <physiologicalReaction direction="left-to-right" evidence="9">
        <dbReference type="Rhea" id="RHEA:46609"/>
    </physiologicalReaction>
</comment>
<dbReference type="Gene3D" id="3.30.200.20">
    <property type="entry name" value="Phosphorylase Kinase, domain 1"/>
    <property type="match status" value="1"/>
</dbReference>
<comment type="similarity">
    <text evidence="8">Belongs to the protein kinase superfamily. Ser/Thr protein kinase family. GCN2 subfamily.</text>
</comment>
<reference evidence="14 15" key="1">
    <citation type="journal article" date="2018" name="BMC Genomics">
        <title>The genome of Naegleria lovaniensis, the basis for a comparative approach to unravel pathogenicity factors of the human pathogenic amoeba N. fowleri.</title>
        <authorList>
            <person name="Liechti N."/>
            <person name="Schurch N."/>
            <person name="Bruggmann R."/>
            <person name="Wittwer M."/>
        </authorList>
    </citation>
    <scope>NUCLEOTIDE SEQUENCE [LARGE SCALE GENOMIC DNA]</scope>
    <source>
        <strain evidence="14 15">ATCC 30569</strain>
    </source>
</reference>
<dbReference type="PANTHER" id="PTHR11042:SF160">
    <property type="entry name" value="EUKARYOTIC TRANSLATION INITIATION FACTOR 2-ALPHA KINASE 1"/>
    <property type="match status" value="1"/>
</dbReference>
<evidence type="ECO:0000256" key="3">
    <source>
        <dbReference type="ARBA" id="ARBA00022679"/>
    </source>
</evidence>
<protein>
    <recommendedName>
        <fullName evidence="1">non-specific serine/threonine protein kinase</fullName>
        <ecNumber evidence="1">2.7.11.1</ecNumber>
    </recommendedName>
</protein>
<comment type="caution">
    <text evidence="14">The sequence shown here is derived from an EMBL/GenBank/DDBJ whole genome shotgun (WGS) entry which is preliminary data.</text>
</comment>
<evidence type="ECO:0000256" key="8">
    <source>
        <dbReference type="ARBA" id="ARBA00037982"/>
    </source>
</evidence>
<feature type="compositionally biased region" description="Polar residues" evidence="12">
    <location>
        <begin position="26"/>
        <end position="50"/>
    </location>
</feature>
<accession>A0AA88KH29</accession>
<keyword evidence="2" id="KW-0723">Serine/threonine-protein kinase</keyword>
<dbReference type="PROSITE" id="PS00108">
    <property type="entry name" value="PROTEIN_KINASE_ST"/>
    <property type="match status" value="1"/>
</dbReference>
<dbReference type="InterPro" id="IPR000719">
    <property type="entry name" value="Prot_kinase_dom"/>
</dbReference>
<proteinExistence type="inferred from homology"/>
<dbReference type="GO" id="GO:0005634">
    <property type="term" value="C:nucleus"/>
    <property type="evidence" value="ECO:0007669"/>
    <property type="project" value="TreeGrafter"/>
</dbReference>
<feature type="compositionally biased region" description="Low complexity" evidence="12">
    <location>
        <begin position="51"/>
        <end position="69"/>
    </location>
</feature>
<keyword evidence="4 11" id="KW-0547">Nucleotide-binding</keyword>
<dbReference type="SUPFAM" id="SSF56112">
    <property type="entry name" value="Protein kinase-like (PK-like)"/>
    <property type="match status" value="1"/>
</dbReference>
<evidence type="ECO:0000256" key="10">
    <source>
        <dbReference type="ARBA" id="ARBA00048977"/>
    </source>
</evidence>
<evidence type="ECO:0000313" key="15">
    <source>
        <dbReference type="Proteomes" id="UP000816034"/>
    </source>
</evidence>
<gene>
    <name evidence="14" type="ORF">C9374_008841</name>
</gene>
<evidence type="ECO:0000256" key="9">
    <source>
        <dbReference type="ARBA" id="ARBA00048659"/>
    </source>
</evidence>
<organism evidence="14 15">
    <name type="scientific">Naegleria lovaniensis</name>
    <name type="common">Amoeba</name>
    <dbReference type="NCBI Taxonomy" id="51637"/>
    <lineage>
        <taxon>Eukaryota</taxon>
        <taxon>Discoba</taxon>
        <taxon>Heterolobosea</taxon>
        <taxon>Tetramitia</taxon>
        <taxon>Eutetramitia</taxon>
        <taxon>Vahlkampfiidae</taxon>
        <taxon>Naegleria</taxon>
    </lineage>
</organism>
<dbReference type="RefSeq" id="XP_044545018.1">
    <property type="nucleotide sequence ID" value="XM_044698962.1"/>
</dbReference>
<dbReference type="PANTHER" id="PTHR11042">
    <property type="entry name" value="EUKARYOTIC TRANSLATION INITIATION FACTOR 2-ALPHA KINASE EIF2-ALPHA KINASE -RELATED"/>
    <property type="match status" value="1"/>
</dbReference>
<dbReference type="InterPro" id="IPR050339">
    <property type="entry name" value="CC_SR_Kinase"/>
</dbReference>
<feature type="domain" description="Protein kinase" evidence="13">
    <location>
        <begin position="153"/>
        <end position="437"/>
    </location>
</feature>
<evidence type="ECO:0000259" key="13">
    <source>
        <dbReference type="PROSITE" id="PS50011"/>
    </source>
</evidence>
<evidence type="ECO:0000256" key="6">
    <source>
        <dbReference type="ARBA" id="ARBA00022840"/>
    </source>
</evidence>
<dbReference type="EC" id="2.7.11.1" evidence="1"/>
<dbReference type="EMBL" id="PYSW02000036">
    <property type="protein sequence ID" value="KAG2377756.1"/>
    <property type="molecule type" value="Genomic_DNA"/>
</dbReference>
<evidence type="ECO:0000256" key="7">
    <source>
        <dbReference type="ARBA" id="ARBA00023193"/>
    </source>
</evidence>
<dbReference type="GeneID" id="68101295"/>
<evidence type="ECO:0000256" key="2">
    <source>
        <dbReference type="ARBA" id="ARBA00022527"/>
    </source>
</evidence>
<dbReference type="InterPro" id="IPR008271">
    <property type="entry name" value="Ser/Thr_kinase_AS"/>
</dbReference>
<keyword evidence="5" id="KW-0418">Kinase</keyword>
<dbReference type="AlphaFoldDB" id="A0AA88KH29"/>
<dbReference type="PROSITE" id="PS00107">
    <property type="entry name" value="PROTEIN_KINASE_ATP"/>
    <property type="match status" value="1"/>
</dbReference>
<evidence type="ECO:0000256" key="1">
    <source>
        <dbReference type="ARBA" id="ARBA00012513"/>
    </source>
</evidence>
<keyword evidence="3" id="KW-0808">Transferase</keyword>
<dbReference type="InterPro" id="IPR011009">
    <property type="entry name" value="Kinase-like_dom_sf"/>
</dbReference>
<dbReference type="PROSITE" id="PS50011">
    <property type="entry name" value="PROTEIN_KINASE_DOM"/>
    <property type="match status" value="1"/>
</dbReference>
<name>A0AA88KH29_NAELO</name>
<dbReference type="Proteomes" id="UP000816034">
    <property type="component" value="Unassembled WGS sequence"/>
</dbReference>
<keyword evidence="7" id="KW-0652">Protein synthesis inhibitor</keyword>
<dbReference type="GO" id="GO:0005524">
    <property type="term" value="F:ATP binding"/>
    <property type="evidence" value="ECO:0007669"/>
    <property type="project" value="UniProtKB-UniRule"/>
</dbReference>
<keyword evidence="15" id="KW-1185">Reference proteome</keyword>
<sequence>MTNNRPFFPRAHMIDDEDDDDDQEYHSSASCRSSTTDQDQEVSSRSTHSTGCSHDGSSHQSSQSSCSSPNSDFILEKFQKELLTTIKQLQQTDVKFKNFSKQKMLEFMMNNISLDDAQDEDEDNETQVSIAETDVDSSLEVPTSRLRKDFHIERKGFKLGSGAFGTVIKGEHRMENKIYAIKLVKFSNEEKGASNSCHLSTNDSIPVSIGEAKEEAKKLSSLHHPRVVRYYSVWIEPLVDEIDELFDHSDQKQNITGQKVLCMQMEYCETTMRHAIKKKLKRGDAWKYFMQILEVLVFLSEKSIVHSDLKPDNIFINGGEIKLGDFGLSYHHNDSQNINEDRGTDFYIPGNESRENNLKVDMFSLGIIFYEMLTYFKTGTERLKKLKNLRDNTHSFLSQCQDLYEIEKELIEKMLDVNIQTRPSAKDLLTYLCNLTFTCPKCSSSKPMCGTAPWITHLTGVTHEPLVVLEKLLEKLKKVGHLHENPIQNLNLILQQLGGQMSEQFTKDVNGNFSAMVSIDFSNSPPEFTLTNFTESASCFRTKTEAKQEACRKAVAQLMEQLRKNSCDDDKQESLR</sequence>